<comment type="caution">
    <text evidence="3">The sequence shown here is derived from an EMBL/GenBank/DDBJ whole genome shotgun (WGS) entry which is preliminary data.</text>
</comment>
<dbReference type="PANTHER" id="PTHR19959:SF119">
    <property type="entry name" value="FUNGAL LIPASE-LIKE DOMAIN-CONTAINING PROTEIN"/>
    <property type="match status" value="1"/>
</dbReference>
<dbReference type="InterPro" id="IPR011990">
    <property type="entry name" value="TPR-like_helical_dom_sf"/>
</dbReference>
<dbReference type="Pfam" id="PF07719">
    <property type="entry name" value="TPR_2"/>
    <property type="match status" value="1"/>
</dbReference>
<evidence type="ECO:0000256" key="2">
    <source>
        <dbReference type="ARBA" id="ARBA00022803"/>
    </source>
</evidence>
<dbReference type="Pfam" id="PF13374">
    <property type="entry name" value="TPR_10"/>
    <property type="match status" value="1"/>
</dbReference>
<keyword evidence="4" id="KW-1185">Reference proteome</keyword>
<gene>
    <name evidence="3" type="ORF">BJ988_005790</name>
</gene>
<dbReference type="Proteomes" id="UP000564496">
    <property type="component" value="Unassembled WGS sequence"/>
</dbReference>
<dbReference type="SUPFAM" id="SSF48452">
    <property type="entry name" value="TPR-like"/>
    <property type="match status" value="2"/>
</dbReference>
<reference evidence="3 4" key="1">
    <citation type="submission" date="2020-07" db="EMBL/GenBank/DDBJ databases">
        <title>Sequencing the genomes of 1000 actinobacteria strains.</title>
        <authorList>
            <person name="Klenk H.-P."/>
        </authorList>
    </citation>
    <scope>NUCLEOTIDE SEQUENCE [LARGE SCALE GENOMIC DNA]</scope>
    <source>
        <strain evidence="3 4">DSM 26487</strain>
    </source>
</reference>
<dbReference type="InterPro" id="IPR019734">
    <property type="entry name" value="TPR_rpt"/>
</dbReference>
<organism evidence="3 4">
    <name type="scientific">Nocardioides panzhihuensis</name>
    <dbReference type="NCBI Taxonomy" id="860243"/>
    <lineage>
        <taxon>Bacteria</taxon>
        <taxon>Bacillati</taxon>
        <taxon>Actinomycetota</taxon>
        <taxon>Actinomycetes</taxon>
        <taxon>Propionibacteriales</taxon>
        <taxon>Nocardioidaceae</taxon>
        <taxon>Nocardioides</taxon>
    </lineage>
</organism>
<evidence type="ECO:0000256" key="1">
    <source>
        <dbReference type="ARBA" id="ARBA00022737"/>
    </source>
</evidence>
<keyword evidence="2" id="KW-0802">TPR repeat</keyword>
<accession>A0A7Z0IVM2</accession>
<name>A0A7Z0IVM2_9ACTN</name>
<dbReference type="PANTHER" id="PTHR19959">
    <property type="entry name" value="KINESIN LIGHT CHAIN"/>
    <property type="match status" value="1"/>
</dbReference>
<keyword evidence="1" id="KW-0677">Repeat</keyword>
<dbReference type="RefSeq" id="WP_179661243.1">
    <property type="nucleotide sequence ID" value="NZ_JACBZR010000001.1"/>
</dbReference>
<evidence type="ECO:0000313" key="3">
    <source>
        <dbReference type="EMBL" id="NYI81142.1"/>
    </source>
</evidence>
<evidence type="ECO:0000313" key="4">
    <source>
        <dbReference type="Proteomes" id="UP000564496"/>
    </source>
</evidence>
<proteinExistence type="predicted"/>
<dbReference type="EMBL" id="JACBZR010000001">
    <property type="protein sequence ID" value="NYI81142.1"/>
    <property type="molecule type" value="Genomic_DNA"/>
</dbReference>
<sequence length="484" mass="52078">MLADALADYAVLLARRDRMSEALAAVREGHELFQKLSVADARYLPYFGMATDVLRRVLGSIPGHALEAEAAARSAVETYRVLSQSDEETYLNRLTASLAQLGNSLATLGIRAEAIAVLREAVDLSQQIRPTRVRDLAVADALVSLSIVLGEAGETDDRLATVEEACGLYRRWNLSTGTSKEIGDYAVALFAWAEALADSGRVEEAQQHRAEAVDLYHRLAPMDSLGDHLAAQLRRFGFGDVEDVLAGRAAASPDADASGRKARERELVARLQKLIAAANQRKGSGRSDEARALFEQAASVAKELVEDFSDIHLLDAARCHHDLGIAYAAVGEADDAVEAFTDAVGFWRRSGPPSGSQRPYAGSLTNLGHCLAELGLVADAIEATQKAVDVLRPLVDDDPVDLSKLALALSNLGTFLVRVDRSGEAVAPAQEAVDLYRRLAATDGHSDPFAFARALNNLGEALRKRGRWGRARAAFREAKAVYPG</sequence>
<dbReference type="InterPro" id="IPR013105">
    <property type="entry name" value="TPR_2"/>
</dbReference>
<dbReference type="SMART" id="SM00028">
    <property type="entry name" value="TPR"/>
    <property type="match status" value="7"/>
</dbReference>
<dbReference type="Gene3D" id="1.25.40.10">
    <property type="entry name" value="Tetratricopeptide repeat domain"/>
    <property type="match status" value="3"/>
</dbReference>
<protein>
    <submittedName>
        <fullName evidence="3">Tetratricopeptide (TPR) repeat protein</fullName>
    </submittedName>
</protein>
<dbReference type="AlphaFoldDB" id="A0A7Z0IVM2"/>
<dbReference type="PROSITE" id="PS50293">
    <property type="entry name" value="TPR_REGION"/>
    <property type="match status" value="1"/>
</dbReference>